<feature type="region of interest" description="Disordered" evidence="1">
    <location>
        <begin position="30"/>
        <end position="54"/>
    </location>
</feature>
<organism evidence="3 4">
    <name type="scientific">Thamnocephalis sphaerospora</name>
    <dbReference type="NCBI Taxonomy" id="78915"/>
    <lineage>
        <taxon>Eukaryota</taxon>
        <taxon>Fungi</taxon>
        <taxon>Fungi incertae sedis</taxon>
        <taxon>Zoopagomycota</taxon>
        <taxon>Zoopagomycotina</taxon>
        <taxon>Zoopagomycetes</taxon>
        <taxon>Zoopagales</taxon>
        <taxon>Sigmoideomycetaceae</taxon>
        <taxon>Thamnocephalis</taxon>
    </lineage>
</organism>
<evidence type="ECO:0000256" key="2">
    <source>
        <dbReference type="SAM" id="SignalP"/>
    </source>
</evidence>
<evidence type="ECO:0000313" key="4">
    <source>
        <dbReference type="Proteomes" id="UP000271241"/>
    </source>
</evidence>
<dbReference type="Proteomes" id="UP000271241">
    <property type="component" value="Unassembled WGS sequence"/>
</dbReference>
<evidence type="ECO:0000256" key="1">
    <source>
        <dbReference type="SAM" id="MobiDB-lite"/>
    </source>
</evidence>
<proteinExistence type="predicted"/>
<feature type="chain" id="PRO_5020606563" evidence="2">
    <location>
        <begin position="27"/>
        <end position="229"/>
    </location>
</feature>
<evidence type="ECO:0000313" key="3">
    <source>
        <dbReference type="EMBL" id="RKP04928.1"/>
    </source>
</evidence>
<name>A0A4P9XH36_9FUNG</name>
<accession>A0A4P9XH36</accession>
<protein>
    <submittedName>
        <fullName evidence="3">Uncharacterized protein</fullName>
    </submittedName>
</protein>
<reference evidence="4" key="1">
    <citation type="journal article" date="2018" name="Nat. Microbiol.">
        <title>Leveraging single-cell genomics to expand the fungal tree of life.</title>
        <authorList>
            <person name="Ahrendt S.R."/>
            <person name="Quandt C.A."/>
            <person name="Ciobanu D."/>
            <person name="Clum A."/>
            <person name="Salamov A."/>
            <person name="Andreopoulos B."/>
            <person name="Cheng J.F."/>
            <person name="Woyke T."/>
            <person name="Pelin A."/>
            <person name="Henrissat B."/>
            <person name="Reynolds N.K."/>
            <person name="Benny G.L."/>
            <person name="Smith M.E."/>
            <person name="James T.Y."/>
            <person name="Grigoriev I.V."/>
        </authorList>
    </citation>
    <scope>NUCLEOTIDE SEQUENCE [LARGE SCALE GENOMIC DNA]</scope>
    <source>
        <strain evidence="4">RSA 1356</strain>
    </source>
</reference>
<dbReference type="EMBL" id="KZ993362">
    <property type="protein sequence ID" value="RKP04928.1"/>
    <property type="molecule type" value="Genomic_DNA"/>
</dbReference>
<keyword evidence="4" id="KW-1185">Reference proteome</keyword>
<gene>
    <name evidence="3" type="ORF">THASP1DRAFT_33248</name>
</gene>
<sequence>MRFIPLPNTAVAFLAGLALAGSAVDAFSPSRSSSHAVPEAPPPGMAPPSSTAPALGTALSPRYNRIVPSMRSLLNEYTQDLVQIYPFAIIKPEGTIIVEEDEFRAENGYRIHELTMIGADNKPFRSAKISRSMATNLIAKIEIDHISQDGERRNAASVLASGSASAAGNHNFALMTSRGRVFVTVGEMGGATNAYLNMINDSTVLTLNNVEIWDRKSINTVVGPRITDA</sequence>
<keyword evidence="2" id="KW-0732">Signal</keyword>
<feature type="signal peptide" evidence="2">
    <location>
        <begin position="1"/>
        <end position="26"/>
    </location>
</feature>
<dbReference type="AlphaFoldDB" id="A0A4P9XH36"/>